<dbReference type="EMBL" id="CP005986">
    <property type="protein sequence ID" value="AIA56460.1"/>
    <property type="molecule type" value="Genomic_DNA"/>
</dbReference>
<evidence type="ECO:0000313" key="3">
    <source>
        <dbReference type="EMBL" id="AIA56460.1"/>
    </source>
</evidence>
<dbReference type="KEGG" id="acz:Acaty_c2617"/>
<evidence type="ECO:0008006" key="5">
    <source>
        <dbReference type="Google" id="ProtNLM"/>
    </source>
</evidence>
<keyword evidence="1" id="KW-0489">Methyltransferase</keyword>
<accession>A0A059ZY48</accession>
<organism evidence="3 4">
    <name type="scientific">Acidithiobacillus caldus (strain ATCC 51756 / DSM 8584 / KU)</name>
    <dbReference type="NCBI Taxonomy" id="637389"/>
    <lineage>
        <taxon>Bacteria</taxon>
        <taxon>Pseudomonadati</taxon>
        <taxon>Pseudomonadota</taxon>
        <taxon>Acidithiobacillia</taxon>
        <taxon>Acidithiobacillales</taxon>
        <taxon>Acidithiobacillaceae</taxon>
        <taxon>Acidithiobacillus</taxon>
    </lineage>
</organism>
<evidence type="ECO:0000256" key="1">
    <source>
        <dbReference type="ARBA" id="ARBA00022603"/>
    </source>
</evidence>
<evidence type="ECO:0000313" key="4">
    <source>
        <dbReference type="Proteomes" id="UP000005522"/>
    </source>
</evidence>
<dbReference type="Proteomes" id="UP000005522">
    <property type="component" value="Chromosome"/>
</dbReference>
<sequence length="411" mass="44829">MQGDVTTGAGQVAGDLCTHAACGAGNEDTFGVFGQKEPMRDTGPGFVTHSPDRRKFSLPPPDLEAAAHSAALRGRILARIAAAGGSISFADYLEAVLYTPGLGYYMAGQRRFGPDGDFVTAPEMGPVLATVLARWLEDYRNLGDGILEFGGGSGALARQLRAILPSTPYAFLDRSADLVAQQAKALPEGRVLQDLPEAWRGVFLAHEVLDALPFLAVEWDGERLWERRVAMQGDDFCWTLAPLAAEHAATLRPYAEHWPAPYQTEIRPLAEAWLAAAAASLAEGALVLIDYGQESSEYYHPQRRQGSLRAYYRHRVLDDPFFLPGLCDLTAHVDFGALRRAAARLGLRERWYGPLARFLVEGGLAELYPGLAAGRDGRGLLALNNEIKRLTLPQEMGESFKVLLLEKTLLK</sequence>
<protein>
    <recommendedName>
        <fullName evidence="5">SAM-dependent methyltransferase</fullName>
    </recommendedName>
</protein>
<reference evidence="3 4" key="1">
    <citation type="journal article" date="2009" name="J. Bacteriol.">
        <title>Draft genome sequence of the extremely acidophilic bacterium Acidithiobacillus caldus ATCC 51756 reveals metabolic versatility in the genus Acidithiobacillus.</title>
        <authorList>
            <person name="Valdes J."/>
            <person name="Quatrini R."/>
            <person name="Hallberg K."/>
            <person name="Dopson M."/>
            <person name="Valenzuela P.D."/>
            <person name="Holmes D.S."/>
        </authorList>
    </citation>
    <scope>NUCLEOTIDE SEQUENCE [LARGE SCALE GENOMIC DNA]</scope>
    <source>
        <strain evidence="4">ATCC 51756 / DSM 8584 / KU</strain>
    </source>
</reference>
<dbReference type="InterPro" id="IPR029063">
    <property type="entry name" value="SAM-dependent_MTases_sf"/>
</dbReference>
<dbReference type="Gene3D" id="3.40.50.12710">
    <property type="match status" value="1"/>
</dbReference>
<evidence type="ECO:0000256" key="2">
    <source>
        <dbReference type="ARBA" id="ARBA00022679"/>
    </source>
</evidence>
<dbReference type="PANTHER" id="PTHR12049">
    <property type="entry name" value="PROTEIN ARGININE METHYLTRANSFERASE NDUFAF7, MITOCHONDRIAL"/>
    <property type="match status" value="1"/>
</dbReference>
<dbReference type="GO" id="GO:0032259">
    <property type="term" value="P:methylation"/>
    <property type="evidence" value="ECO:0007669"/>
    <property type="project" value="UniProtKB-KW"/>
</dbReference>
<dbReference type="InterPro" id="IPR038375">
    <property type="entry name" value="NDUFAF7_sf"/>
</dbReference>
<dbReference type="eggNOG" id="COG1565">
    <property type="taxonomic scope" value="Bacteria"/>
</dbReference>
<dbReference type="PANTHER" id="PTHR12049:SF7">
    <property type="entry name" value="PROTEIN ARGININE METHYLTRANSFERASE NDUFAF7, MITOCHONDRIAL"/>
    <property type="match status" value="1"/>
</dbReference>
<dbReference type="SUPFAM" id="SSF53335">
    <property type="entry name" value="S-adenosyl-L-methionine-dependent methyltransferases"/>
    <property type="match status" value="1"/>
</dbReference>
<dbReference type="HOGENOM" id="CLU_024840_1_0_6"/>
<dbReference type="GO" id="GO:0035243">
    <property type="term" value="F:protein-arginine omega-N symmetric methyltransferase activity"/>
    <property type="evidence" value="ECO:0007669"/>
    <property type="project" value="TreeGrafter"/>
</dbReference>
<gene>
    <name evidence="3" type="ORF">Acaty_c2617</name>
</gene>
<name>A0A059ZY48_ACICK</name>
<keyword evidence="2" id="KW-0808">Transferase</keyword>
<dbReference type="AlphaFoldDB" id="A0A059ZY48"/>
<dbReference type="InterPro" id="IPR003788">
    <property type="entry name" value="NDUFAF7"/>
</dbReference>
<dbReference type="Pfam" id="PF02636">
    <property type="entry name" value="Methyltransf_28"/>
    <property type="match status" value="1"/>
</dbReference>
<proteinExistence type="predicted"/>